<protein>
    <recommendedName>
        <fullName evidence="3">DEP domain-containing protein</fullName>
    </recommendedName>
</protein>
<dbReference type="GO" id="GO:0035556">
    <property type="term" value="P:intracellular signal transduction"/>
    <property type="evidence" value="ECO:0007669"/>
    <property type="project" value="InterPro"/>
</dbReference>
<feature type="compositionally biased region" description="Basic and acidic residues" evidence="1">
    <location>
        <begin position="93"/>
        <end position="104"/>
    </location>
</feature>
<evidence type="ECO:0000256" key="1">
    <source>
        <dbReference type="SAM" id="MobiDB-lite"/>
    </source>
</evidence>
<dbReference type="CDD" id="cd04371">
    <property type="entry name" value="DEP"/>
    <property type="match status" value="1"/>
</dbReference>
<dbReference type="PROSITE" id="PS50186">
    <property type="entry name" value="DEP"/>
    <property type="match status" value="1"/>
</dbReference>
<keyword evidence="2" id="KW-0472">Membrane</keyword>
<dbReference type="SUPFAM" id="SSF46785">
    <property type="entry name" value="Winged helix' DNA-binding domain"/>
    <property type="match status" value="1"/>
</dbReference>
<dbReference type="Proteomes" id="UP000032304">
    <property type="component" value="Chromosome 13"/>
</dbReference>
<feature type="domain" description="DEP" evidence="3">
    <location>
        <begin position="352"/>
        <end position="425"/>
    </location>
</feature>
<feature type="transmembrane region" description="Helical" evidence="2">
    <location>
        <begin position="5"/>
        <end position="23"/>
    </location>
</feature>
<dbReference type="Gramene" id="KJB78984">
    <property type="protein sequence ID" value="KJB78984"/>
    <property type="gene ID" value="B456_013G028400"/>
</dbReference>
<evidence type="ECO:0000256" key="2">
    <source>
        <dbReference type="SAM" id="Phobius"/>
    </source>
</evidence>
<evidence type="ECO:0000313" key="4">
    <source>
        <dbReference type="EMBL" id="KJB78984.1"/>
    </source>
</evidence>
<dbReference type="Pfam" id="PF00462">
    <property type="entry name" value="Glutaredoxin"/>
    <property type="match status" value="1"/>
</dbReference>
<dbReference type="Pfam" id="PF00610">
    <property type="entry name" value="DEP"/>
    <property type="match status" value="1"/>
</dbReference>
<dbReference type="SMART" id="SM00049">
    <property type="entry name" value="DEP"/>
    <property type="match status" value="1"/>
</dbReference>
<evidence type="ECO:0000259" key="3">
    <source>
        <dbReference type="PROSITE" id="PS50186"/>
    </source>
</evidence>
<dbReference type="PANTHER" id="PTHR46361:SF1">
    <property type="entry name" value="F26K24.21 PROTEIN"/>
    <property type="match status" value="1"/>
</dbReference>
<dbReference type="Pfam" id="PF04784">
    <property type="entry name" value="DUF547"/>
    <property type="match status" value="1"/>
</dbReference>
<keyword evidence="2" id="KW-0812">Transmembrane</keyword>
<dbReference type="InterPro" id="IPR036388">
    <property type="entry name" value="WH-like_DNA-bd_sf"/>
</dbReference>
<dbReference type="InterPro" id="IPR036390">
    <property type="entry name" value="WH_DNA-bd_sf"/>
</dbReference>
<dbReference type="InterPro" id="IPR036249">
    <property type="entry name" value="Thioredoxin-like_sf"/>
</dbReference>
<proteinExistence type="predicted"/>
<keyword evidence="2" id="KW-1133">Transmembrane helix</keyword>
<name>A0A0D2V9R9_GOSRA</name>
<feature type="region of interest" description="Disordered" evidence="1">
    <location>
        <begin position="80"/>
        <end position="121"/>
    </location>
</feature>
<accession>A0A0D2V9R9</accession>
<sequence>MGHHWYFGCFLKFSLLSIFFLPLKSLRFDRYGFSSVLPFLLYIYTSCFFFNFSIPSSIMNPIEINPEQDKVCDADQKIIPNGGVRAGQDGDVEVGKSSENKEDSDSTEVNKTPDSDVANEADHQINCNGHNKYIPTSKAQVHLPKPEPPKPKMERSQSLSIAESMPSIGKYIRDRSSSFSAAIRNRLSSVKEGSGDFVLKNDSLNFEVTEFKIPGVKVIVKLKSEEERLEDQIRGRVTLFTKSNCEHSIAARQFFKEKGLRYVEINIDVFTKSGNELMERTGSCEVPQIFFNDSLIGGLATLKSLSESGELHEKMNELLGPKCPEEAPKAPVYGINDEEDKEDGLVGVVRFLRQSLPIQDRLIKMKMVKSCFAGPDMVEAIINHLDCGRRKGIATAKMMAQKHFIHHVFGENDFENGNHYYRFLEHEPFIMGCFNFRSSTNDNEPKPASFMADRLSKLMFSIVEMDGYVSDDRLHVDYFRISKSEEFRRYINLTRDLQRINLQLFTPNERLAFFLNLYNAMVIHAVISIGHPEGILDNKAFFLDFQYVIGGYPHSLSIIENGILRNNRKSPYSLTKPFSKGDRRLHLVPMKVNPLIHFGLCKGARSSPKLRFFTAHNVEDELISAAKDYFQSDGIKIDRELRTVYLTRIIKWFSQDFGGQEKEILEWVLNYLEGRNAKLLKTMLGDGDPITIVYQDYDWSGNL</sequence>
<dbReference type="PANTHER" id="PTHR46361">
    <property type="entry name" value="ELECTRON CARRIER/ PROTEIN DISULFIDE OXIDOREDUCTASE"/>
    <property type="match status" value="1"/>
</dbReference>
<evidence type="ECO:0000313" key="5">
    <source>
        <dbReference type="Proteomes" id="UP000032304"/>
    </source>
</evidence>
<dbReference type="InterPro" id="IPR000591">
    <property type="entry name" value="DEP_dom"/>
</dbReference>
<dbReference type="SUPFAM" id="SSF52833">
    <property type="entry name" value="Thioredoxin-like"/>
    <property type="match status" value="1"/>
</dbReference>
<dbReference type="EMBL" id="CM001752">
    <property type="protein sequence ID" value="KJB78984.1"/>
    <property type="molecule type" value="Genomic_DNA"/>
</dbReference>
<dbReference type="Gene3D" id="1.10.10.10">
    <property type="entry name" value="Winged helix-like DNA-binding domain superfamily/Winged helix DNA-binding domain"/>
    <property type="match status" value="1"/>
</dbReference>
<keyword evidence="5" id="KW-1185">Reference proteome</keyword>
<dbReference type="eggNOG" id="ENOG502QS72">
    <property type="taxonomic scope" value="Eukaryota"/>
</dbReference>
<dbReference type="Gene3D" id="3.40.30.10">
    <property type="entry name" value="Glutaredoxin"/>
    <property type="match status" value="1"/>
</dbReference>
<dbReference type="OMA" id="FENGNHY"/>
<dbReference type="PROSITE" id="PS51354">
    <property type="entry name" value="GLUTAREDOXIN_2"/>
    <property type="match status" value="1"/>
</dbReference>
<feature type="transmembrane region" description="Helical" evidence="2">
    <location>
        <begin position="35"/>
        <end position="54"/>
    </location>
</feature>
<dbReference type="AlphaFoldDB" id="A0A0D2V9R9"/>
<reference evidence="4 5" key="1">
    <citation type="journal article" date="2012" name="Nature">
        <title>Repeated polyploidization of Gossypium genomes and the evolution of spinnable cotton fibres.</title>
        <authorList>
            <person name="Paterson A.H."/>
            <person name="Wendel J.F."/>
            <person name="Gundlach H."/>
            <person name="Guo H."/>
            <person name="Jenkins J."/>
            <person name="Jin D."/>
            <person name="Llewellyn D."/>
            <person name="Showmaker K.C."/>
            <person name="Shu S."/>
            <person name="Udall J."/>
            <person name="Yoo M.J."/>
            <person name="Byers R."/>
            <person name="Chen W."/>
            <person name="Doron-Faigenboim A."/>
            <person name="Duke M.V."/>
            <person name="Gong L."/>
            <person name="Grimwood J."/>
            <person name="Grover C."/>
            <person name="Grupp K."/>
            <person name="Hu G."/>
            <person name="Lee T.H."/>
            <person name="Li J."/>
            <person name="Lin L."/>
            <person name="Liu T."/>
            <person name="Marler B.S."/>
            <person name="Page J.T."/>
            <person name="Roberts A.W."/>
            <person name="Romanel E."/>
            <person name="Sanders W.S."/>
            <person name="Szadkowski E."/>
            <person name="Tan X."/>
            <person name="Tang H."/>
            <person name="Xu C."/>
            <person name="Wang J."/>
            <person name="Wang Z."/>
            <person name="Zhang D."/>
            <person name="Zhang L."/>
            <person name="Ashrafi H."/>
            <person name="Bedon F."/>
            <person name="Bowers J.E."/>
            <person name="Brubaker C.L."/>
            <person name="Chee P.W."/>
            <person name="Das S."/>
            <person name="Gingle A.R."/>
            <person name="Haigler C.H."/>
            <person name="Harker D."/>
            <person name="Hoffmann L.V."/>
            <person name="Hovav R."/>
            <person name="Jones D.C."/>
            <person name="Lemke C."/>
            <person name="Mansoor S."/>
            <person name="ur Rahman M."/>
            <person name="Rainville L.N."/>
            <person name="Rambani A."/>
            <person name="Reddy U.K."/>
            <person name="Rong J.K."/>
            <person name="Saranga Y."/>
            <person name="Scheffler B.E."/>
            <person name="Scheffler J.A."/>
            <person name="Stelly D.M."/>
            <person name="Triplett B.A."/>
            <person name="Van Deynze A."/>
            <person name="Vaslin M.F."/>
            <person name="Waghmare V.N."/>
            <person name="Walford S.A."/>
            <person name="Wright R.J."/>
            <person name="Zaki E.A."/>
            <person name="Zhang T."/>
            <person name="Dennis E.S."/>
            <person name="Mayer K.F."/>
            <person name="Peterson D.G."/>
            <person name="Rokhsar D.S."/>
            <person name="Wang X."/>
            <person name="Schmutz J."/>
        </authorList>
    </citation>
    <scope>NUCLEOTIDE SEQUENCE [LARGE SCALE GENOMIC DNA]</scope>
</reference>
<dbReference type="InterPro" id="IPR002109">
    <property type="entry name" value="Glutaredoxin"/>
</dbReference>
<dbReference type="InterPro" id="IPR006869">
    <property type="entry name" value="DUF547"/>
</dbReference>
<gene>
    <name evidence="4" type="ORF">B456_013G028400</name>
</gene>
<organism evidence="4 5">
    <name type="scientific">Gossypium raimondii</name>
    <name type="common">Peruvian cotton</name>
    <name type="synonym">Gossypium klotzschianum subsp. raimondii</name>
    <dbReference type="NCBI Taxonomy" id="29730"/>
    <lineage>
        <taxon>Eukaryota</taxon>
        <taxon>Viridiplantae</taxon>
        <taxon>Streptophyta</taxon>
        <taxon>Embryophyta</taxon>
        <taxon>Tracheophyta</taxon>
        <taxon>Spermatophyta</taxon>
        <taxon>Magnoliopsida</taxon>
        <taxon>eudicotyledons</taxon>
        <taxon>Gunneridae</taxon>
        <taxon>Pentapetalae</taxon>
        <taxon>rosids</taxon>
        <taxon>malvids</taxon>
        <taxon>Malvales</taxon>
        <taxon>Malvaceae</taxon>
        <taxon>Malvoideae</taxon>
        <taxon>Gossypium</taxon>
    </lineage>
</organism>